<evidence type="ECO:0000313" key="10">
    <source>
        <dbReference type="Proteomes" id="UP000004221"/>
    </source>
</evidence>
<keyword evidence="10" id="KW-1185">Reference proteome</keyword>
<dbReference type="FunFam" id="3.40.50.970:FF:000036">
    <property type="entry name" value="2-oxoglutarate dehydrogenase E1 component"/>
    <property type="match status" value="1"/>
</dbReference>
<dbReference type="CDD" id="cd02016">
    <property type="entry name" value="TPP_E1_OGDC_like"/>
    <property type="match status" value="1"/>
</dbReference>
<dbReference type="NCBIfam" id="NF006914">
    <property type="entry name" value="PRK09404.1"/>
    <property type="match status" value="1"/>
</dbReference>
<proteinExistence type="inferred from homology"/>
<dbReference type="Pfam" id="PF16870">
    <property type="entry name" value="OxoGdeHyase_C"/>
    <property type="match status" value="1"/>
</dbReference>
<dbReference type="AlphaFoldDB" id="I4EIP9"/>
<dbReference type="EMBL" id="CAGS01000289">
    <property type="protein sequence ID" value="CCF84561.1"/>
    <property type="molecule type" value="Genomic_DNA"/>
</dbReference>
<accession>I4EIP9</accession>
<sequence>MSFFDTFKGPNAGYVLELYERYLRDPDSVDPASRAIFEQWTPDMVAPAASSIGEMPVMKIVGAANLAQSIRTHGHHAARLDPLDTPPRGDPSLDPANHGLTEADLAALPASIVNGPVCSRAGNAAEAIAALRDVYCGTAGYDFDHVQNAEERDWLREAVECGRYAMPMDAEEKRDLLTRLTDVEAFEQFLHRSFAGQKRFSIEGVDILAPMLFETVLNAAAGGISEIIMGMAHRGRLNVLAHVLNKPYSLIIAESMGISHGEPISEAGGHSCGWTGDVKYHLGATRYSDREIHARVTLASNASHLEFVNPVVQGMARSSQDRRDQPGAPVQDVDACLPILLHGDAAFPGEGIVAETLNFSHLPGYQTGGTLHIIANNQLGFTTEPDDGRSTLYASDLARGFEIPIVHVNADDPATCLAMARLALDYRQRFHKDFLIDLIGYRRWGHNEGDEPAFTQPVMYAKIAGHPTVREIWARQLDREGIVSLAESGAMKQAMLDHLQQIRDELETGDVLNEPECVEVWDDTIHRLDTTVPLEMIRELDRQMHTLPPGFHINTKLRRQLQRRLDAVEQDGVIDWAHAEVLALGSILADGTPIRLGGQDTERGTFSQRHLVFHDIETGATATPLQTMPLARASFAVYNSPLSEASVLGFEYGYSIQAPTALVIWEAQYGDFANAGQVIIDQYIAAARAKWQEEPSLVLLLPHGYEGQGPEHSSGRLERFLQLAADDNLRIANCTTAAQYFHLLRRHVAFLPYAPRPLVIMTPKSLLRHPKAASPVRELAFGRFRPVIDDMTALVRRDQVTRVVLCSGKVYVDLITSAERERAKRVAIVRIEELYPFPEEELRGVLNTYPNLREVVWLQEEPKNMGAWGFVQPRLRKIIRDEIEVRYTGRTERASPAEGPAKVHAIEQARIVDAAFSSVPALAKAELGRTG</sequence>
<keyword evidence="6" id="KW-0786">Thiamine pyrophosphate</keyword>
<dbReference type="Gene3D" id="1.10.287.1150">
    <property type="entry name" value="TPP helical domain"/>
    <property type="match status" value="1"/>
</dbReference>
<evidence type="ECO:0000256" key="2">
    <source>
        <dbReference type="ARBA" id="ARBA00003906"/>
    </source>
</evidence>
<comment type="cofactor">
    <cofactor evidence="1">
        <name>thiamine diphosphate</name>
        <dbReference type="ChEBI" id="CHEBI:58937"/>
    </cofactor>
</comment>
<dbReference type="Proteomes" id="UP000004221">
    <property type="component" value="Unassembled WGS sequence"/>
</dbReference>
<evidence type="ECO:0000256" key="1">
    <source>
        <dbReference type="ARBA" id="ARBA00001964"/>
    </source>
</evidence>
<dbReference type="Pfam" id="PF00676">
    <property type="entry name" value="E1_dh"/>
    <property type="match status" value="1"/>
</dbReference>
<gene>
    <name evidence="9" type="primary">odhA</name>
    <name evidence="9" type="ORF">NITHO_3590002</name>
</gene>
<dbReference type="InterPro" id="IPR011603">
    <property type="entry name" value="2oxoglutarate_DH_E1"/>
</dbReference>
<organism evidence="9 10">
    <name type="scientific">Nitrolancea hollandica Lb</name>
    <dbReference type="NCBI Taxonomy" id="1129897"/>
    <lineage>
        <taxon>Bacteria</taxon>
        <taxon>Pseudomonadati</taxon>
        <taxon>Thermomicrobiota</taxon>
        <taxon>Thermomicrobia</taxon>
        <taxon>Sphaerobacterales</taxon>
        <taxon>Sphaerobacterineae</taxon>
        <taxon>Sphaerobacteraceae</taxon>
        <taxon>Nitrolancea</taxon>
    </lineage>
</organism>
<evidence type="ECO:0000259" key="8">
    <source>
        <dbReference type="SMART" id="SM00861"/>
    </source>
</evidence>
<dbReference type="InterPro" id="IPR031717">
    <property type="entry name" value="ODO-1/KGD_C"/>
</dbReference>
<comment type="function">
    <text evidence="2">E1 component of the 2-oxoglutarate dehydrogenase (OGDH) complex which catalyzes the decarboxylation of 2-oxoglutarate, the first step in the conversion of 2-oxoglutarate to succinyl-CoA and CO(2).</text>
</comment>
<dbReference type="EC" id="1.2.4.2" evidence="4"/>
<evidence type="ECO:0000313" key="9">
    <source>
        <dbReference type="EMBL" id="CCF84561.1"/>
    </source>
</evidence>
<dbReference type="SMART" id="SM00861">
    <property type="entry name" value="Transket_pyr"/>
    <property type="match status" value="1"/>
</dbReference>
<dbReference type="GO" id="GO:0045252">
    <property type="term" value="C:oxoglutarate dehydrogenase complex"/>
    <property type="evidence" value="ECO:0007669"/>
    <property type="project" value="TreeGrafter"/>
</dbReference>
<feature type="region of interest" description="Disordered" evidence="7">
    <location>
        <begin position="75"/>
        <end position="97"/>
    </location>
</feature>
<dbReference type="InterPro" id="IPR042179">
    <property type="entry name" value="KGD_C_sf"/>
</dbReference>
<dbReference type="NCBIfam" id="NF008907">
    <property type="entry name" value="PRK12270.1"/>
    <property type="match status" value="1"/>
</dbReference>
<dbReference type="Pfam" id="PF02779">
    <property type="entry name" value="Transket_pyr"/>
    <property type="match status" value="1"/>
</dbReference>
<evidence type="ECO:0000256" key="3">
    <source>
        <dbReference type="ARBA" id="ARBA00006936"/>
    </source>
</evidence>
<evidence type="ECO:0000256" key="7">
    <source>
        <dbReference type="SAM" id="MobiDB-lite"/>
    </source>
</evidence>
<dbReference type="PANTHER" id="PTHR23152">
    <property type="entry name" value="2-OXOGLUTARATE DEHYDROGENASE"/>
    <property type="match status" value="1"/>
</dbReference>
<dbReference type="Pfam" id="PF16078">
    <property type="entry name" value="2-oxogl_dehyd_N"/>
    <property type="match status" value="1"/>
</dbReference>
<dbReference type="SUPFAM" id="SSF52518">
    <property type="entry name" value="Thiamin diphosphate-binding fold (THDP-binding)"/>
    <property type="match status" value="2"/>
</dbReference>
<evidence type="ECO:0000256" key="4">
    <source>
        <dbReference type="ARBA" id="ARBA00012280"/>
    </source>
</evidence>
<dbReference type="PANTHER" id="PTHR23152:SF4">
    <property type="entry name" value="2-OXOADIPATE DEHYDROGENASE COMPLEX COMPONENT E1"/>
    <property type="match status" value="1"/>
</dbReference>
<name>I4EIP9_9BACT</name>
<reference evidence="9 10" key="1">
    <citation type="journal article" date="2012" name="ISME J.">
        <title>Nitrification expanded: discovery, physiology and genomics of a nitrite-oxidizing bacterium from the phylum Chloroflexi.</title>
        <authorList>
            <person name="Sorokin D.Y."/>
            <person name="Lucker S."/>
            <person name="Vejmelkova D."/>
            <person name="Kostrikina N.A."/>
            <person name="Kleerebezem R."/>
            <person name="Rijpstra W.I."/>
            <person name="Damste J.S."/>
            <person name="Le Paslier D."/>
            <person name="Muyzer G."/>
            <person name="Wagner M."/>
            <person name="van Loosdrecht M.C."/>
            <person name="Daims H."/>
        </authorList>
    </citation>
    <scope>NUCLEOTIDE SEQUENCE [LARGE SCALE GENOMIC DNA]</scope>
    <source>
        <strain evidence="10">none</strain>
    </source>
</reference>
<feature type="domain" description="Transketolase-like pyrimidine-binding" evidence="8">
    <location>
        <begin position="574"/>
        <end position="769"/>
    </location>
</feature>
<dbReference type="Gene3D" id="3.40.50.11610">
    <property type="entry name" value="Multifunctional 2-oxoglutarate metabolism enzyme, C-terminal domain"/>
    <property type="match status" value="1"/>
</dbReference>
<comment type="caution">
    <text evidence="9">The sequence shown here is derived from an EMBL/GenBank/DDBJ whole genome shotgun (WGS) entry which is preliminary data.</text>
</comment>
<comment type="similarity">
    <text evidence="3">Belongs to the alpha-ketoglutarate dehydrogenase family.</text>
</comment>
<dbReference type="InterPro" id="IPR005475">
    <property type="entry name" value="Transketolase-like_Pyr-bd"/>
</dbReference>
<dbReference type="Gene3D" id="3.40.50.970">
    <property type="match status" value="1"/>
</dbReference>
<dbReference type="InterPro" id="IPR001017">
    <property type="entry name" value="DH_E1"/>
</dbReference>
<dbReference type="RefSeq" id="WP_008478802.1">
    <property type="nucleotide sequence ID" value="NZ_CAGS01000289.1"/>
</dbReference>
<dbReference type="OrthoDB" id="9759785at2"/>
<dbReference type="PIRSF" id="PIRSF000157">
    <property type="entry name" value="Oxoglu_dh_E1"/>
    <property type="match status" value="1"/>
</dbReference>
<dbReference type="GO" id="GO:0030976">
    <property type="term" value="F:thiamine pyrophosphate binding"/>
    <property type="evidence" value="ECO:0007669"/>
    <property type="project" value="InterPro"/>
</dbReference>
<dbReference type="GO" id="GO:0005829">
    <property type="term" value="C:cytosol"/>
    <property type="evidence" value="ECO:0007669"/>
    <property type="project" value="TreeGrafter"/>
</dbReference>
<protein>
    <recommendedName>
        <fullName evidence="4">oxoglutarate dehydrogenase (succinyl-transferring)</fullName>
        <ecNumber evidence="4">1.2.4.2</ecNumber>
    </recommendedName>
</protein>
<dbReference type="NCBIfam" id="TIGR00239">
    <property type="entry name" value="2oxo_dh_E1"/>
    <property type="match status" value="1"/>
</dbReference>
<dbReference type="InterPro" id="IPR029061">
    <property type="entry name" value="THDP-binding"/>
</dbReference>
<evidence type="ECO:0000256" key="6">
    <source>
        <dbReference type="ARBA" id="ARBA00023052"/>
    </source>
</evidence>
<dbReference type="Gene3D" id="3.40.50.12470">
    <property type="match status" value="1"/>
</dbReference>
<keyword evidence="5 9" id="KW-0560">Oxidoreductase</keyword>
<dbReference type="GO" id="GO:0006099">
    <property type="term" value="P:tricarboxylic acid cycle"/>
    <property type="evidence" value="ECO:0007669"/>
    <property type="project" value="TreeGrafter"/>
</dbReference>
<dbReference type="GO" id="GO:0004591">
    <property type="term" value="F:oxoglutarate dehydrogenase (succinyl-transferring) activity"/>
    <property type="evidence" value="ECO:0007669"/>
    <property type="project" value="UniProtKB-EC"/>
</dbReference>
<evidence type="ECO:0000256" key="5">
    <source>
        <dbReference type="ARBA" id="ARBA00023002"/>
    </source>
</evidence>
<dbReference type="InterPro" id="IPR032106">
    <property type="entry name" value="2-oxogl_dehyd_N"/>
</dbReference>